<dbReference type="EMBL" id="LAZR01036145">
    <property type="protein sequence ID" value="KKL25631.1"/>
    <property type="molecule type" value="Genomic_DNA"/>
</dbReference>
<dbReference type="AlphaFoldDB" id="A0A0F9E6Y3"/>
<evidence type="ECO:0000313" key="1">
    <source>
        <dbReference type="EMBL" id="KKL25631.1"/>
    </source>
</evidence>
<sequence length="76" mass="8788">MKVTVRDFDINKDCKTRQDTTNCTQCKEPLSEPVPQDIDGQPYCAECSWECAECSKPFIVKYIDDILCPECYDIEK</sequence>
<name>A0A0F9E6Y3_9ZZZZ</name>
<evidence type="ECO:0008006" key="2">
    <source>
        <dbReference type="Google" id="ProtNLM"/>
    </source>
</evidence>
<proteinExistence type="predicted"/>
<gene>
    <name evidence="1" type="ORF">LCGC14_2403350</name>
</gene>
<accession>A0A0F9E6Y3</accession>
<protein>
    <recommendedName>
        <fullName evidence="2">LIM zinc-binding domain-containing protein</fullName>
    </recommendedName>
</protein>
<organism evidence="1">
    <name type="scientific">marine sediment metagenome</name>
    <dbReference type="NCBI Taxonomy" id="412755"/>
    <lineage>
        <taxon>unclassified sequences</taxon>
        <taxon>metagenomes</taxon>
        <taxon>ecological metagenomes</taxon>
    </lineage>
</organism>
<dbReference type="Gene3D" id="2.10.110.10">
    <property type="entry name" value="Cysteine Rich Protein"/>
    <property type="match status" value="1"/>
</dbReference>
<reference evidence="1" key="1">
    <citation type="journal article" date="2015" name="Nature">
        <title>Complex archaea that bridge the gap between prokaryotes and eukaryotes.</title>
        <authorList>
            <person name="Spang A."/>
            <person name="Saw J.H."/>
            <person name="Jorgensen S.L."/>
            <person name="Zaremba-Niedzwiedzka K."/>
            <person name="Martijn J."/>
            <person name="Lind A.E."/>
            <person name="van Eijk R."/>
            <person name="Schleper C."/>
            <person name="Guy L."/>
            <person name="Ettema T.J."/>
        </authorList>
    </citation>
    <scope>NUCLEOTIDE SEQUENCE</scope>
</reference>
<comment type="caution">
    <text evidence="1">The sequence shown here is derived from an EMBL/GenBank/DDBJ whole genome shotgun (WGS) entry which is preliminary data.</text>
</comment>